<dbReference type="Proteomes" id="UP001224775">
    <property type="component" value="Unassembled WGS sequence"/>
</dbReference>
<feature type="transmembrane region" description="Helical" evidence="2">
    <location>
        <begin position="72"/>
        <end position="95"/>
    </location>
</feature>
<protein>
    <submittedName>
        <fullName evidence="3">Uncharacterized protein</fullName>
    </submittedName>
</protein>
<comment type="caution">
    <text evidence="3">The sequence shown here is derived from an EMBL/GenBank/DDBJ whole genome shotgun (WGS) entry which is preliminary data.</text>
</comment>
<evidence type="ECO:0000256" key="1">
    <source>
        <dbReference type="SAM" id="MobiDB-lite"/>
    </source>
</evidence>
<keyword evidence="4" id="KW-1185">Reference proteome</keyword>
<feature type="region of interest" description="Disordered" evidence="1">
    <location>
        <begin position="155"/>
        <end position="182"/>
    </location>
</feature>
<evidence type="ECO:0000256" key="2">
    <source>
        <dbReference type="SAM" id="Phobius"/>
    </source>
</evidence>
<accession>A0AAD9D491</accession>
<gene>
    <name evidence="3" type="ORF">QTG54_016925</name>
</gene>
<keyword evidence="2" id="KW-0812">Transmembrane</keyword>
<proteinExistence type="predicted"/>
<sequence>MAVVTSASEHLQSETEPEPEEGVEVHTHTGTISDEEELFALKGEGRNNPDGINEDEAAPDPELEPEPGSSKWAWAAGGIFLTLCIVLLSGGGTYAHSVVASKTHGAKNVDVAASIEDEVEEDCGEDAYGRRKLDIDSGEDDDGYGVLGGYDQYHRWLDDSGSEPTKKPTNSAKSGKCKSAKS</sequence>
<feature type="region of interest" description="Disordered" evidence="1">
    <location>
        <begin position="1"/>
        <end position="69"/>
    </location>
</feature>
<reference evidence="3" key="1">
    <citation type="submission" date="2023-06" db="EMBL/GenBank/DDBJ databases">
        <title>Survivors Of The Sea: Transcriptome response of Skeletonema marinoi to long-term dormancy.</title>
        <authorList>
            <person name="Pinder M.I.M."/>
            <person name="Kourtchenko O."/>
            <person name="Robertson E.K."/>
            <person name="Larsson T."/>
            <person name="Maumus F."/>
            <person name="Osuna-Cruz C.M."/>
            <person name="Vancaester E."/>
            <person name="Stenow R."/>
            <person name="Vandepoele K."/>
            <person name="Ploug H."/>
            <person name="Bruchert V."/>
            <person name="Godhe A."/>
            <person name="Topel M."/>
        </authorList>
    </citation>
    <scope>NUCLEOTIDE SEQUENCE</scope>
    <source>
        <strain evidence="3">R05AC</strain>
    </source>
</reference>
<keyword evidence="2" id="KW-0472">Membrane</keyword>
<name>A0AAD9D491_9STRA</name>
<evidence type="ECO:0000313" key="3">
    <source>
        <dbReference type="EMBL" id="KAK1732390.1"/>
    </source>
</evidence>
<dbReference type="AlphaFoldDB" id="A0AAD9D491"/>
<dbReference type="EMBL" id="JATAAI010000068">
    <property type="protein sequence ID" value="KAK1732390.1"/>
    <property type="molecule type" value="Genomic_DNA"/>
</dbReference>
<evidence type="ECO:0000313" key="4">
    <source>
        <dbReference type="Proteomes" id="UP001224775"/>
    </source>
</evidence>
<feature type="compositionally biased region" description="Acidic residues" evidence="1">
    <location>
        <begin position="52"/>
        <end position="65"/>
    </location>
</feature>
<feature type="compositionally biased region" description="Polar residues" evidence="1">
    <location>
        <begin position="1"/>
        <end position="10"/>
    </location>
</feature>
<keyword evidence="2" id="KW-1133">Transmembrane helix</keyword>
<organism evidence="3 4">
    <name type="scientific">Skeletonema marinoi</name>
    <dbReference type="NCBI Taxonomy" id="267567"/>
    <lineage>
        <taxon>Eukaryota</taxon>
        <taxon>Sar</taxon>
        <taxon>Stramenopiles</taxon>
        <taxon>Ochrophyta</taxon>
        <taxon>Bacillariophyta</taxon>
        <taxon>Coscinodiscophyceae</taxon>
        <taxon>Thalassiosirophycidae</taxon>
        <taxon>Thalassiosirales</taxon>
        <taxon>Skeletonemataceae</taxon>
        <taxon>Skeletonema</taxon>
        <taxon>Skeletonema marinoi-dohrnii complex</taxon>
    </lineage>
</organism>